<keyword evidence="3" id="KW-1185">Reference proteome</keyword>
<proteinExistence type="predicted"/>
<evidence type="ECO:0000313" key="3">
    <source>
        <dbReference type="Proteomes" id="UP001055439"/>
    </source>
</evidence>
<dbReference type="Proteomes" id="UP001055439">
    <property type="component" value="Chromosome 6"/>
</dbReference>
<reference evidence="2" key="1">
    <citation type="submission" date="2022-05" db="EMBL/GenBank/DDBJ databases">
        <title>The Musa troglodytarum L. genome provides insights into the mechanism of non-climacteric behaviour and enrichment of carotenoids.</title>
        <authorList>
            <person name="Wang J."/>
        </authorList>
    </citation>
    <scope>NUCLEOTIDE SEQUENCE</scope>
    <source>
        <tissue evidence="2">Leaf</tissue>
    </source>
</reference>
<sequence>MYRNKGHREIQSFKEKTQIHTRKRLPKKWEEKSNFGRDEQERRRREQSFQLSGVEKRKGRSFQTKGVTGSEEQRITDGPRLQIFGNCRGDRAVGFPCPNGKMLKRRVFGGGNEAKERRDGEAVKESPFEMPHPMLAAWDSVSLLFKLPRTEKLLLHFLMSCASRRWEVIVDEWVNATAAIAGSEEAATSTTVLFQKKRERRGGKNRGNRKDSGLRRRALNMRSTEPCIVQVKSRKSGNEINQQEVAVLQRKPPIALRCKSKYSEEGSGQAKGKLQVGYQQAENVIQFDIDTMHAADDTSNGVARDSKAST</sequence>
<organism evidence="2 3">
    <name type="scientific">Musa troglodytarum</name>
    <name type="common">fe'i banana</name>
    <dbReference type="NCBI Taxonomy" id="320322"/>
    <lineage>
        <taxon>Eukaryota</taxon>
        <taxon>Viridiplantae</taxon>
        <taxon>Streptophyta</taxon>
        <taxon>Embryophyta</taxon>
        <taxon>Tracheophyta</taxon>
        <taxon>Spermatophyta</taxon>
        <taxon>Magnoliopsida</taxon>
        <taxon>Liliopsida</taxon>
        <taxon>Zingiberales</taxon>
        <taxon>Musaceae</taxon>
        <taxon>Musa</taxon>
    </lineage>
</organism>
<dbReference type="EMBL" id="CP097508">
    <property type="protein sequence ID" value="URE10129.1"/>
    <property type="molecule type" value="Genomic_DNA"/>
</dbReference>
<feature type="compositionally biased region" description="Basic and acidic residues" evidence="1">
    <location>
        <begin position="7"/>
        <end position="18"/>
    </location>
</feature>
<gene>
    <name evidence="2" type="ORF">MUK42_34150</name>
</gene>
<evidence type="ECO:0000256" key="1">
    <source>
        <dbReference type="SAM" id="MobiDB-lite"/>
    </source>
</evidence>
<protein>
    <submittedName>
        <fullName evidence="2">Uncharacterized protein</fullName>
    </submittedName>
</protein>
<feature type="region of interest" description="Disordered" evidence="1">
    <location>
        <begin position="1"/>
        <end position="75"/>
    </location>
</feature>
<feature type="region of interest" description="Disordered" evidence="1">
    <location>
        <begin position="197"/>
        <end position="217"/>
    </location>
</feature>
<dbReference type="AlphaFoldDB" id="A0A9E7KAH5"/>
<evidence type="ECO:0000313" key="2">
    <source>
        <dbReference type="EMBL" id="URE10129.1"/>
    </source>
</evidence>
<name>A0A9E7KAH5_9LILI</name>
<accession>A0A9E7KAH5</accession>
<feature type="compositionally biased region" description="Basic residues" evidence="1">
    <location>
        <begin position="197"/>
        <end position="207"/>
    </location>
</feature>
<feature type="compositionally biased region" description="Basic and acidic residues" evidence="1">
    <location>
        <begin position="27"/>
        <end position="47"/>
    </location>
</feature>